<protein>
    <submittedName>
        <fullName evidence="1">Uncharacterized protein</fullName>
    </submittedName>
</protein>
<sequence>MWTAEQTDDVTLLLMEFGTVAPLEDTASNELQGFIHQAFQPPLGR</sequence>
<comment type="caution">
    <text evidence="1">The sequence shown here is derived from an EMBL/GenBank/DDBJ whole genome shotgun (WGS) entry which is preliminary data.</text>
</comment>
<evidence type="ECO:0000313" key="2">
    <source>
        <dbReference type="Proteomes" id="UP000316213"/>
    </source>
</evidence>
<organism evidence="1 2">
    <name type="scientific">Neorhodopirellula pilleata</name>
    <dbReference type="NCBI Taxonomy" id="2714738"/>
    <lineage>
        <taxon>Bacteria</taxon>
        <taxon>Pseudomonadati</taxon>
        <taxon>Planctomycetota</taxon>
        <taxon>Planctomycetia</taxon>
        <taxon>Pirellulales</taxon>
        <taxon>Pirellulaceae</taxon>
        <taxon>Neorhodopirellula</taxon>
    </lineage>
</organism>
<dbReference type="Proteomes" id="UP000316213">
    <property type="component" value="Unassembled WGS sequence"/>
</dbReference>
<accession>A0A5C6A2Q0</accession>
<name>A0A5C6A2Q0_9BACT</name>
<keyword evidence="2" id="KW-1185">Reference proteome</keyword>
<dbReference type="EMBL" id="SJPM01000008">
    <property type="protein sequence ID" value="TWT94172.1"/>
    <property type="molecule type" value="Genomic_DNA"/>
</dbReference>
<gene>
    <name evidence="1" type="ORF">Pla100_37820</name>
</gene>
<reference evidence="1 2" key="1">
    <citation type="submission" date="2019-02" db="EMBL/GenBank/DDBJ databases">
        <title>Deep-cultivation of Planctomycetes and their phenomic and genomic characterization uncovers novel biology.</title>
        <authorList>
            <person name="Wiegand S."/>
            <person name="Jogler M."/>
            <person name="Boedeker C."/>
            <person name="Pinto D."/>
            <person name="Vollmers J."/>
            <person name="Rivas-Marin E."/>
            <person name="Kohn T."/>
            <person name="Peeters S.H."/>
            <person name="Heuer A."/>
            <person name="Rast P."/>
            <person name="Oberbeckmann S."/>
            <person name="Bunk B."/>
            <person name="Jeske O."/>
            <person name="Meyerdierks A."/>
            <person name="Storesund J.E."/>
            <person name="Kallscheuer N."/>
            <person name="Luecker S."/>
            <person name="Lage O.M."/>
            <person name="Pohl T."/>
            <person name="Merkel B.J."/>
            <person name="Hornburger P."/>
            <person name="Mueller R.-W."/>
            <person name="Bruemmer F."/>
            <person name="Labrenz M."/>
            <person name="Spormann A.M."/>
            <person name="Op Den Camp H."/>
            <person name="Overmann J."/>
            <person name="Amann R."/>
            <person name="Jetten M.S.M."/>
            <person name="Mascher T."/>
            <person name="Medema M.H."/>
            <person name="Devos D.P."/>
            <person name="Kaster A.-K."/>
            <person name="Ovreas L."/>
            <person name="Rohde M."/>
            <person name="Galperin M.Y."/>
            <person name="Jogler C."/>
        </authorList>
    </citation>
    <scope>NUCLEOTIDE SEQUENCE [LARGE SCALE GENOMIC DNA]</scope>
    <source>
        <strain evidence="1 2">Pla100</strain>
    </source>
</reference>
<dbReference type="AlphaFoldDB" id="A0A5C6A2Q0"/>
<evidence type="ECO:0000313" key="1">
    <source>
        <dbReference type="EMBL" id="TWT94172.1"/>
    </source>
</evidence>
<proteinExistence type="predicted"/>